<dbReference type="GO" id="GO:0005524">
    <property type="term" value="F:ATP binding"/>
    <property type="evidence" value="ECO:0007669"/>
    <property type="project" value="InterPro"/>
</dbReference>
<protein>
    <recommendedName>
        <fullName evidence="1">non-specific serine/threonine protein kinase</fullName>
        <ecNumber evidence="1">2.7.11.1</ecNumber>
    </recommendedName>
</protein>
<dbReference type="RefSeq" id="XP_031026124.1">
    <property type="nucleotide sequence ID" value="XM_031167938.1"/>
</dbReference>
<dbReference type="GeneID" id="42003235"/>
<dbReference type="SMART" id="SM00220">
    <property type="entry name" value="S_TKc"/>
    <property type="match status" value="1"/>
</dbReference>
<dbReference type="AlphaFoldDB" id="A0A507C7V8"/>
<dbReference type="Proteomes" id="UP000319731">
    <property type="component" value="Unassembled WGS sequence"/>
</dbReference>
<organism evidence="4 5">
    <name type="scientific">Synchytrium microbalum</name>
    <dbReference type="NCBI Taxonomy" id="1806994"/>
    <lineage>
        <taxon>Eukaryota</taxon>
        <taxon>Fungi</taxon>
        <taxon>Fungi incertae sedis</taxon>
        <taxon>Chytridiomycota</taxon>
        <taxon>Chytridiomycota incertae sedis</taxon>
        <taxon>Chytridiomycetes</taxon>
        <taxon>Synchytriales</taxon>
        <taxon>Synchytriaceae</taxon>
        <taxon>Synchytrium</taxon>
    </lineage>
</organism>
<name>A0A507C7V8_9FUNG</name>
<sequence length="584" mass="65763">MSDQKVESRRHRYTLPAAISTAGLSPPTSNGIIAPFMYTPISPTSYRSTSSPTNSAYSAPIPSPTSTPYVPTGPKRSLEDSDDAETQADTRDRKRVRPPPIIGMPIAAVKPEQFTVSRRLSATMTQPPHQQQSRRDYPVPVSPTRISSSTNSNVVQYLLEPFTPSSLVPMDAIARPTSRGPTIIQHRQQQAQQQSQQQPNFLQFHYYSQQQYLQPPHHHHHHQLHHHQHQHLQQQQQNRWNFSLSPIDTRSIMSAPVMPSTLTPISDIFTVHPLASEAASCQDSGKDVSEVISDNGTRKWVLLKPLGKGGCGEVFLGREYTTESRATAGPLVALKFVKDRKQYNAELTTMKLLNYHKNGRGRTPQLIHACRKDRVLVMEYLSESLGKKFETLAFKFSLKTILMLGLNIINLTKDFHERTGLVHVDIKPSNFMTRDRELFMIDFGYAALPHARLPGQTGTPLFMSWTIQTYGSTYPCFMDDLESIGYCIMFWIASGKKGLPWGHLRSHRDIAAAKTDLAITTFCNSLAGTEYSPIGPTLEKYILFTRDRVRAFAPETDYDYLSGLLNGVLDLCGMKNDGLYDWLF</sequence>
<feature type="region of interest" description="Disordered" evidence="2">
    <location>
        <begin position="121"/>
        <end position="148"/>
    </location>
</feature>
<feature type="region of interest" description="Disordered" evidence="2">
    <location>
        <begin position="45"/>
        <end position="100"/>
    </location>
</feature>
<dbReference type="SUPFAM" id="SSF56112">
    <property type="entry name" value="Protein kinase-like (PK-like)"/>
    <property type="match status" value="1"/>
</dbReference>
<evidence type="ECO:0000313" key="4">
    <source>
        <dbReference type="EMBL" id="TPX35692.1"/>
    </source>
</evidence>
<feature type="compositionally biased region" description="Polar residues" evidence="2">
    <location>
        <begin position="121"/>
        <end position="131"/>
    </location>
</feature>
<dbReference type="InterPro" id="IPR000719">
    <property type="entry name" value="Prot_kinase_dom"/>
</dbReference>
<dbReference type="InterPro" id="IPR050235">
    <property type="entry name" value="CK1_Ser-Thr_kinase"/>
</dbReference>
<evidence type="ECO:0000259" key="3">
    <source>
        <dbReference type="PROSITE" id="PS50011"/>
    </source>
</evidence>
<dbReference type="Pfam" id="PF00069">
    <property type="entry name" value="Pkinase"/>
    <property type="match status" value="1"/>
</dbReference>
<dbReference type="Gene3D" id="1.10.510.10">
    <property type="entry name" value="Transferase(Phosphotransferase) domain 1"/>
    <property type="match status" value="1"/>
</dbReference>
<evidence type="ECO:0000313" key="5">
    <source>
        <dbReference type="Proteomes" id="UP000319731"/>
    </source>
</evidence>
<reference evidence="4 5" key="1">
    <citation type="journal article" date="2019" name="Sci. Rep.">
        <title>Comparative genomics of chytrid fungi reveal insights into the obligate biotrophic and pathogenic lifestyle of Synchytrium endobioticum.</title>
        <authorList>
            <person name="van de Vossenberg B.T.L.H."/>
            <person name="Warris S."/>
            <person name="Nguyen H.D.T."/>
            <person name="van Gent-Pelzer M.P.E."/>
            <person name="Joly D.L."/>
            <person name="van de Geest H.C."/>
            <person name="Bonants P.J.M."/>
            <person name="Smith D.S."/>
            <person name="Levesque C.A."/>
            <person name="van der Lee T.A.J."/>
        </authorList>
    </citation>
    <scope>NUCLEOTIDE SEQUENCE [LARGE SCALE GENOMIC DNA]</scope>
    <source>
        <strain evidence="4 5">JEL517</strain>
    </source>
</reference>
<dbReference type="PROSITE" id="PS50011">
    <property type="entry name" value="PROTEIN_KINASE_DOM"/>
    <property type="match status" value="1"/>
</dbReference>
<proteinExistence type="predicted"/>
<dbReference type="EC" id="2.7.11.1" evidence="1"/>
<dbReference type="PROSITE" id="PS00108">
    <property type="entry name" value="PROTEIN_KINASE_ST"/>
    <property type="match status" value="1"/>
</dbReference>
<dbReference type="PANTHER" id="PTHR11909">
    <property type="entry name" value="CASEIN KINASE-RELATED"/>
    <property type="match status" value="1"/>
</dbReference>
<keyword evidence="5" id="KW-1185">Reference proteome</keyword>
<dbReference type="OrthoDB" id="5979581at2759"/>
<dbReference type="EMBL" id="QEAO01000007">
    <property type="protein sequence ID" value="TPX35692.1"/>
    <property type="molecule type" value="Genomic_DNA"/>
</dbReference>
<dbReference type="InterPro" id="IPR011009">
    <property type="entry name" value="Kinase-like_dom_sf"/>
</dbReference>
<evidence type="ECO:0000256" key="1">
    <source>
        <dbReference type="ARBA" id="ARBA00012513"/>
    </source>
</evidence>
<dbReference type="STRING" id="1806994.A0A507C7V8"/>
<accession>A0A507C7V8</accession>
<dbReference type="InterPro" id="IPR008271">
    <property type="entry name" value="Ser/Thr_kinase_AS"/>
</dbReference>
<dbReference type="GO" id="GO:0004674">
    <property type="term" value="F:protein serine/threonine kinase activity"/>
    <property type="evidence" value="ECO:0007669"/>
    <property type="project" value="UniProtKB-EC"/>
</dbReference>
<comment type="caution">
    <text evidence="4">The sequence shown here is derived from an EMBL/GenBank/DDBJ whole genome shotgun (WGS) entry which is preliminary data.</text>
</comment>
<gene>
    <name evidence="4" type="ORF">SmJEL517_g02010</name>
</gene>
<feature type="domain" description="Protein kinase" evidence="3">
    <location>
        <begin position="300"/>
        <end position="561"/>
    </location>
</feature>
<evidence type="ECO:0000256" key="2">
    <source>
        <dbReference type="SAM" id="MobiDB-lite"/>
    </source>
</evidence>
<feature type="compositionally biased region" description="Low complexity" evidence="2">
    <location>
        <begin position="45"/>
        <end position="55"/>
    </location>
</feature>